<keyword evidence="3" id="KW-0479">Metal-binding</keyword>
<evidence type="ECO:0000256" key="3">
    <source>
        <dbReference type="ARBA" id="ARBA00022723"/>
    </source>
</evidence>
<dbReference type="AlphaFoldDB" id="A0AAN8ZDZ1"/>
<keyword evidence="9" id="KW-1185">Reference proteome</keyword>
<evidence type="ECO:0000256" key="2">
    <source>
        <dbReference type="ARBA" id="ARBA00022705"/>
    </source>
</evidence>
<evidence type="ECO:0000313" key="8">
    <source>
        <dbReference type="EMBL" id="KAK6937124.1"/>
    </source>
</evidence>
<dbReference type="GO" id="GO:0046872">
    <property type="term" value="F:metal ion binding"/>
    <property type="evidence" value="ECO:0007669"/>
    <property type="project" value="UniProtKB-KW"/>
</dbReference>
<evidence type="ECO:0000256" key="1">
    <source>
        <dbReference type="ARBA" id="ARBA00004123"/>
    </source>
</evidence>
<dbReference type="GO" id="GO:0006270">
    <property type="term" value="P:DNA replication initiation"/>
    <property type="evidence" value="ECO:0007669"/>
    <property type="project" value="TreeGrafter"/>
</dbReference>
<dbReference type="EMBL" id="JBAMMX010000007">
    <property type="protein sequence ID" value="KAK6937124.1"/>
    <property type="molecule type" value="Genomic_DNA"/>
</dbReference>
<keyword evidence="5 6" id="KW-0539">Nucleus</keyword>
<comment type="subcellular location">
    <subcellularLocation>
        <location evidence="1 6">Nucleus</location>
    </subcellularLocation>
</comment>
<gene>
    <name evidence="8" type="ORF">RJ641_034154</name>
</gene>
<reference evidence="8 9" key="1">
    <citation type="submission" date="2023-12" db="EMBL/GenBank/DDBJ databases">
        <title>A high-quality genome assembly for Dillenia turbinata (Dilleniales).</title>
        <authorList>
            <person name="Chanderbali A."/>
        </authorList>
    </citation>
    <scope>NUCLEOTIDE SEQUENCE [LARGE SCALE GENOMIC DNA]</scope>
    <source>
        <strain evidence="8">LSX21</strain>
        <tissue evidence="8">Leaf</tissue>
    </source>
</reference>
<evidence type="ECO:0000313" key="9">
    <source>
        <dbReference type="Proteomes" id="UP001370490"/>
    </source>
</evidence>
<dbReference type="GO" id="GO:0005664">
    <property type="term" value="C:nuclear origin of replication recognition complex"/>
    <property type="evidence" value="ECO:0007669"/>
    <property type="project" value="TreeGrafter"/>
</dbReference>
<comment type="function">
    <text evidence="6">Component of the origin recognition complex (ORC) that binds origins of replication. DNA-binding is ATP-dependent, however specific DNA sequences that define origins of replication have not been identified so far. ORC is required to assemble the pre-replication complex necessary to initiate DNA replication.</text>
</comment>
<dbReference type="GO" id="GO:0005524">
    <property type="term" value="F:ATP binding"/>
    <property type="evidence" value="ECO:0007669"/>
    <property type="project" value="UniProtKB-KW"/>
</dbReference>
<dbReference type="InterPro" id="IPR015163">
    <property type="entry name" value="Cdc6_C"/>
</dbReference>
<dbReference type="PANTHER" id="PTHR10763">
    <property type="entry name" value="CELL DIVISION CONTROL PROTEIN 6-RELATED"/>
    <property type="match status" value="1"/>
</dbReference>
<name>A0AAN8ZDZ1_9MAGN</name>
<proteinExistence type="inferred from homology"/>
<comment type="caution">
    <text evidence="8">The sequence shown here is derived from an EMBL/GenBank/DDBJ whole genome shotgun (WGS) entry which is preliminary data.</text>
</comment>
<comment type="subunit">
    <text evidence="6">Component of the origin recognition complex (ORC) composed of at least ORC1, ORC2, ORC3, ORC4, ORC5 and ORC6. ORC is regulated in a cell-cycle and development dependent manner. It is sequentially assembled at the exit from anaphase of mitosis and disassembled as cells enter S phase. Binds unmodified and methylated histone H3.</text>
</comment>
<accession>A0AAN8ZDZ1</accession>
<feature type="domain" description="Cdc6 C-terminal" evidence="7">
    <location>
        <begin position="56"/>
        <end position="147"/>
    </location>
</feature>
<evidence type="ECO:0000256" key="5">
    <source>
        <dbReference type="ARBA" id="ARBA00023242"/>
    </source>
</evidence>
<evidence type="ECO:0000256" key="6">
    <source>
        <dbReference type="RuleBase" id="RU365058"/>
    </source>
</evidence>
<dbReference type="GO" id="GO:0033314">
    <property type="term" value="P:mitotic DNA replication checkpoint signaling"/>
    <property type="evidence" value="ECO:0007669"/>
    <property type="project" value="TreeGrafter"/>
</dbReference>
<keyword evidence="6" id="KW-0547">Nucleotide-binding</keyword>
<dbReference type="PANTHER" id="PTHR10763:SF23">
    <property type="entry name" value="ORIGIN RECOGNITION COMPLEX SUBUNIT 1"/>
    <property type="match status" value="1"/>
</dbReference>
<dbReference type="InterPro" id="IPR050311">
    <property type="entry name" value="ORC1/CDC6"/>
</dbReference>
<evidence type="ECO:0000256" key="4">
    <source>
        <dbReference type="ARBA" id="ARBA00023125"/>
    </source>
</evidence>
<dbReference type="GO" id="GO:0003688">
    <property type="term" value="F:DNA replication origin binding"/>
    <property type="evidence" value="ECO:0007669"/>
    <property type="project" value="TreeGrafter"/>
</dbReference>
<organism evidence="8 9">
    <name type="scientific">Dillenia turbinata</name>
    <dbReference type="NCBI Taxonomy" id="194707"/>
    <lineage>
        <taxon>Eukaryota</taxon>
        <taxon>Viridiplantae</taxon>
        <taxon>Streptophyta</taxon>
        <taxon>Embryophyta</taxon>
        <taxon>Tracheophyta</taxon>
        <taxon>Spermatophyta</taxon>
        <taxon>Magnoliopsida</taxon>
        <taxon>eudicotyledons</taxon>
        <taxon>Gunneridae</taxon>
        <taxon>Pentapetalae</taxon>
        <taxon>Dilleniales</taxon>
        <taxon>Dilleniaceae</taxon>
        <taxon>Dillenia</taxon>
    </lineage>
</organism>
<comment type="similarity">
    <text evidence="6">Belongs to the ORC1 family.</text>
</comment>
<keyword evidence="2 6" id="KW-0235">DNA replication</keyword>
<keyword evidence="6" id="KW-0067">ATP-binding</keyword>
<sequence>MHVVPWKYVDVLQNLQTTVLRIQRLLILLLQENPLLVWGMLKQPYKKCSRRPHIQVMRICSNLGKIFLAAMVYELYKTGMSEITFERLAITVSCICTSNGEAFPGWDILLKVGCKLGECRIILCEAGSKHRLQKLQLNFPSDDVAFALKDYKVIPWLAKYL</sequence>
<dbReference type="Pfam" id="PF09079">
    <property type="entry name" value="WHD_Cdc6"/>
    <property type="match status" value="1"/>
</dbReference>
<dbReference type="Proteomes" id="UP001370490">
    <property type="component" value="Unassembled WGS sequence"/>
</dbReference>
<evidence type="ECO:0000259" key="7">
    <source>
        <dbReference type="Pfam" id="PF09079"/>
    </source>
</evidence>
<protein>
    <recommendedName>
        <fullName evidence="6">Origin recognition complex subunit 1</fullName>
    </recommendedName>
</protein>
<keyword evidence="4 6" id="KW-0238">DNA-binding</keyword>